<comment type="caution">
    <text evidence="3">The sequence shown here is derived from an EMBL/GenBank/DDBJ whole genome shotgun (WGS) entry which is preliminary data.</text>
</comment>
<dbReference type="AlphaFoldDB" id="A0A644UB27"/>
<protein>
    <submittedName>
        <fullName evidence="3">Uncharacterized protein</fullName>
    </submittedName>
</protein>
<keyword evidence="2" id="KW-0812">Transmembrane</keyword>
<accession>A0A644UB27</accession>
<dbReference type="EMBL" id="VSSQ01000095">
    <property type="protein sequence ID" value="MPL76123.1"/>
    <property type="molecule type" value="Genomic_DNA"/>
</dbReference>
<feature type="compositionally biased region" description="Polar residues" evidence="1">
    <location>
        <begin position="88"/>
        <end position="98"/>
    </location>
</feature>
<gene>
    <name evidence="3" type="ORF">SDC9_21968</name>
</gene>
<feature type="transmembrane region" description="Helical" evidence="2">
    <location>
        <begin position="12"/>
        <end position="32"/>
    </location>
</feature>
<dbReference type="InterPro" id="IPR046680">
    <property type="entry name" value="DUF6550"/>
</dbReference>
<name>A0A644UB27_9ZZZZ</name>
<reference evidence="3" key="1">
    <citation type="submission" date="2019-08" db="EMBL/GenBank/DDBJ databases">
        <authorList>
            <person name="Kucharzyk K."/>
            <person name="Murdoch R.W."/>
            <person name="Higgins S."/>
            <person name="Loffler F."/>
        </authorList>
    </citation>
    <scope>NUCLEOTIDE SEQUENCE</scope>
</reference>
<keyword evidence="2" id="KW-0472">Membrane</keyword>
<evidence type="ECO:0000313" key="3">
    <source>
        <dbReference type="EMBL" id="MPL76123.1"/>
    </source>
</evidence>
<evidence type="ECO:0000256" key="2">
    <source>
        <dbReference type="SAM" id="Phobius"/>
    </source>
</evidence>
<evidence type="ECO:0000256" key="1">
    <source>
        <dbReference type="SAM" id="MobiDB-lite"/>
    </source>
</evidence>
<sequence>MKLTDKTKKWLSLAGLGAVGVVLVIAIVSQFGTEEPNEAVIQPSPAVSGDVNPGAEIPTSSDPAKAPEVSVPPIDPTTVPNAGRDTADSSGMEQSLQVEPSKPAVPAAPTPKPENSVTNPGKPPEYKPDDTVKTQPTEPKGGETNNQGQIWVPGFGWVDDEGGGVEQRTVDGEGDINKPVGIME</sequence>
<keyword evidence="2" id="KW-1133">Transmembrane helix</keyword>
<feature type="region of interest" description="Disordered" evidence="1">
    <location>
        <begin position="36"/>
        <end position="184"/>
    </location>
</feature>
<feature type="compositionally biased region" description="Polar residues" evidence="1">
    <location>
        <begin position="133"/>
        <end position="149"/>
    </location>
</feature>
<dbReference type="Pfam" id="PF20187">
    <property type="entry name" value="DUF6550"/>
    <property type="match status" value="1"/>
</dbReference>
<organism evidence="3">
    <name type="scientific">bioreactor metagenome</name>
    <dbReference type="NCBI Taxonomy" id="1076179"/>
    <lineage>
        <taxon>unclassified sequences</taxon>
        <taxon>metagenomes</taxon>
        <taxon>ecological metagenomes</taxon>
    </lineage>
</organism>
<proteinExistence type="predicted"/>